<dbReference type="Proteomes" id="UP000011713">
    <property type="component" value="Unassembled WGS sequence"/>
</dbReference>
<dbReference type="EMBL" id="CU855843">
    <property type="status" value="NOT_ANNOTATED_CDS"/>
    <property type="molecule type" value="Genomic_DNA"/>
</dbReference>
<protein>
    <submittedName>
        <fullName evidence="1">Uncharacterized protein</fullName>
    </submittedName>
</protein>
<evidence type="ECO:0000313" key="2">
    <source>
        <dbReference type="Proteomes" id="UP000011713"/>
    </source>
</evidence>
<proteinExistence type="predicted"/>
<reference evidence="2" key="1">
    <citation type="journal article" date="2010" name="Science">
        <title>Signatures of adaptation to obligate biotrophy in the Hyaloperonospora arabidopsidis genome.</title>
        <authorList>
            <person name="Baxter L."/>
            <person name="Tripathy S."/>
            <person name="Ishaque N."/>
            <person name="Boot N."/>
            <person name="Cabral A."/>
            <person name="Kemen E."/>
            <person name="Thines M."/>
            <person name="Ah-Fong A."/>
            <person name="Anderson R."/>
            <person name="Badejoko W."/>
            <person name="Bittner-Eddy P."/>
            <person name="Boore J.L."/>
            <person name="Chibucos M.C."/>
            <person name="Coates M."/>
            <person name="Dehal P."/>
            <person name="Delehaunty K."/>
            <person name="Dong S."/>
            <person name="Downton P."/>
            <person name="Dumas B."/>
            <person name="Fabro G."/>
            <person name="Fronick C."/>
            <person name="Fuerstenberg S.I."/>
            <person name="Fulton L."/>
            <person name="Gaulin E."/>
            <person name="Govers F."/>
            <person name="Hughes L."/>
            <person name="Humphray S."/>
            <person name="Jiang R.H."/>
            <person name="Judelson H."/>
            <person name="Kamoun S."/>
            <person name="Kyung K."/>
            <person name="Meijer H."/>
            <person name="Minx P."/>
            <person name="Morris P."/>
            <person name="Nelson J."/>
            <person name="Phuntumart V."/>
            <person name="Qutob D."/>
            <person name="Rehmany A."/>
            <person name="Rougon-Cardoso A."/>
            <person name="Ryden P."/>
            <person name="Torto-Alalibo T."/>
            <person name="Studholme D."/>
            <person name="Wang Y."/>
            <person name="Win J."/>
            <person name="Wood J."/>
            <person name="Clifton S.W."/>
            <person name="Rogers J."/>
            <person name="Van den Ackerveken G."/>
            <person name="Jones J.D."/>
            <person name="McDowell J.M."/>
            <person name="Beynon J."/>
            <person name="Tyler B.M."/>
        </authorList>
    </citation>
    <scope>NUCLEOTIDE SEQUENCE [LARGE SCALE GENOMIC DNA]</scope>
    <source>
        <strain evidence="2">Emoy2</strain>
    </source>
</reference>
<dbReference type="AlphaFoldDB" id="M4C1R7"/>
<sequence>MTTVKNLIDSGVRVRDIQTHLKSMDDGIEVTKRKIYNILRQSKCEQLDRLTPNVPVPQQQINGEEKNRETITRQTLDVMPEPGPVRRRRRSLTSVSETISIRRDPLTFEYVEAPSMGHRPSICHACGQLVPRRDSSLRTLARQPANKDVMQQYQRFQHQ</sequence>
<evidence type="ECO:0000313" key="1">
    <source>
        <dbReference type="EnsemblProtists" id="HpaP813018"/>
    </source>
</evidence>
<dbReference type="HOGENOM" id="CLU_1664059_0_0_1"/>
<accession>M4C1R7</accession>
<dbReference type="InParanoid" id="M4C1R7"/>
<keyword evidence="2" id="KW-1185">Reference proteome</keyword>
<reference evidence="1" key="2">
    <citation type="submission" date="2015-06" db="UniProtKB">
        <authorList>
            <consortium name="EnsemblProtists"/>
        </authorList>
    </citation>
    <scope>IDENTIFICATION</scope>
    <source>
        <strain evidence="1">Emoy2</strain>
    </source>
</reference>
<dbReference type="EnsemblProtists" id="HpaT813018">
    <property type="protein sequence ID" value="HpaP813018"/>
    <property type="gene ID" value="HpaG813018"/>
</dbReference>
<dbReference type="VEuPathDB" id="FungiDB:HpaG813018"/>
<organism evidence="1 2">
    <name type="scientific">Hyaloperonospora arabidopsidis (strain Emoy2)</name>
    <name type="common">Downy mildew agent</name>
    <name type="synonym">Peronospora arabidopsidis</name>
    <dbReference type="NCBI Taxonomy" id="559515"/>
    <lineage>
        <taxon>Eukaryota</taxon>
        <taxon>Sar</taxon>
        <taxon>Stramenopiles</taxon>
        <taxon>Oomycota</taxon>
        <taxon>Peronosporomycetes</taxon>
        <taxon>Peronosporales</taxon>
        <taxon>Peronosporaceae</taxon>
        <taxon>Hyaloperonospora</taxon>
    </lineage>
</organism>
<name>M4C1R7_HYAAE</name>